<dbReference type="SUPFAM" id="SSF50939">
    <property type="entry name" value="Sialidases"/>
    <property type="match status" value="1"/>
</dbReference>
<evidence type="ECO:0008006" key="4">
    <source>
        <dbReference type="Google" id="ProtNLM"/>
    </source>
</evidence>
<dbReference type="KEGG" id="snep:Enr13x_69690"/>
<evidence type="ECO:0000256" key="1">
    <source>
        <dbReference type="SAM" id="SignalP"/>
    </source>
</evidence>
<dbReference type="RefSeq" id="WP_197455534.1">
    <property type="nucleotide sequence ID" value="NZ_CP037423.1"/>
</dbReference>
<feature type="signal peptide" evidence="1">
    <location>
        <begin position="1"/>
        <end position="29"/>
    </location>
</feature>
<sequence precursor="true">MHTKQTSSLKTSGFYSVLFTLLSVGCLHAAEPIVVKENGGWCWFQGKRAVGSDGKVFFTSISGDDHGDWNAGDLVVTELNLSSGETSHFCLHATLQRDDHAVAGLCLLADGRLLAVYGKHGNDHFQRSRITLRPGDISEWTQEQRFDAGAGYTYSNVYRLPGEDDRIYNFHRGRGFNPNCNFSDDGGSTWKYGWRLMQRTSADLSDDPRYTGMDGRRPYVCYASNGRDEIHFIATDDHPRAYDNSLYHGYYKAGNLLASDGTILAPPTAAGQPLKPRDFTEVFTGTAARVAWASDIEIDALGNPFIAFSVQVDGAAMRNRRGAGGMDHRDFYGRWDGSRWHVHEMAHAGTKLYSGEDDYTGLVALDPQDPNYVVISTNADPVSGMPLVSRTDGQRHWELFAGTTSDGGETWTWTALTKDSTQDQLRPVIPKTESDTRVILWTRGTLNSYTDYHLDIAALPVPR</sequence>
<dbReference type="PROSITE" id="PS51257">
    <property type="entry name" value="PROKAR_LIPOPROTEIN"/>
    <property type="match status" value="1"/>
</dbReference>
<dbReference type="Proteomes" id="UP000319004">
    <property type="component" value="Chromosome"/>
</dbReference>
<dbReference type="Pfam" id="PF15892">
    <property type="entry name" value="BNR_4"/>
    <property type="match status" value="1"/>
</dbReference>
<feature type="chain" id="PRO_5022102964" description="BNR/Asp-box repeat protein" evidence="1">
    <location>
        <begin position="30"/>
        <end position="463"/>
    </location>
</feature>
<protein>
    <recommendedName>
        <fullName evidence="4">BNR/Asp-box repeat protein</fullName>
    </recommendedName>
</protein>
<reference evidence="2 3" key="1">
    <citation type="submission" date="2019-03" db="EMBL/GenBank/DDBJ databases">
        <title>Deep-cultivation of Planctomycetes and their phenomic and genomic characterization uncovers novel biology.</title>
        <authorList>
            <person name="Wiegand S."/>
            <person name="Jogler M."/>
            <person name="Boedeker C."/>
            <person name="Pinto D."/>
            <person name="Vollmers J."/>
            <person name="Rivas-Marin E."/>
            <person name="Kohn T."/>
            <person name="Peeters S.H."/>
            <person name="Heuer A."/>
            <person name="Rast P."/>
            <person name="Oberbeckmann S."/>
            <person name="Bunk B."/>
            <person name="Jeske O."/>
            <person name="Meyerdierks A."/>
            <person name="Storesund J.E."/>
            <person name="Kallscheuer N."/>
            <person name="Luecker S."/>
            <person name="Lage O.M."/>
            <person name="Pohl T."/>
            <person name="Merkel B.J."/>
            <person name="Hornburger P."/>
            <person name="Mueller R.-W."/>
            <person name="Bruemmer F."/>
            <person name="Labrenz M."/>
            <person name="Spormann A.M."/>
            <person name="Op den Camp H."/>
            <person name="Overmann J."/>
            <person name="Amann R."/>
            <person name="Jetten M.S.M."/>
            <person name="Mascher T."/>
            <person name="Medema M.H."/>
            <person name="Devos D.P."/>
            <person name="Kaster A.-K."/>
            <person name="Ovreas L."/>
            <person name="Rohde M."/>
            <person name="Galperin M.Y."/>
            <person name="Jogler C."/>
        </authorList>
    </citation>
    <scope>NUCLEOTIDE SEQUENCE [LARGE SCALE GENOMIC DNA]</scope>
    <source>
        <strain evidence="2 3">Enr13</strain>
    </source>
</reference>
<accession>A0A518I1R7</accession>
<keyword evidence="1" id="KW-0732">Signal</keyword>
<dbReference type="InterPro" id="IPR036278">
    <property type="entry name" value="Sialidase_sf"/>
</dbReference>
<evidence type="ECO:0000313" key="3">
    <source>
        <dbReference type="Proteomes" id="UP000319004"/>
    </source>
</evidence>
<organism evidence="2 3">
    <name type="scientific">Stieleria neptunia</name>
    <dbReference type="NCBI Taxonomy" id="2527979"/>
    <lineage>
        <taxon>Bacteria</taxon>
        <taxon>Pseudomonadati</taxon>
        <taxon>Planctomycetota</taxon>
        <taxon>Planctomycetia</taxon>
        <taxon>Pirellulales</taxon>
        <taxon>Pirellulaceae</taxon>
        <taxon>Stieleria</taxon>
    </lineage>
</organism>
<name>A0A518I1R7_9BACT</name>
<gene>
    <name evidence="2" type="ORF">Enr13x_69690</name>
</gene>
<keyword evidence="3" id="KW-1185">Reference proteome</keyword>
<dbReference type="EMBL" id="CP037423">
    <property type="protein sequence ID" value="QDV47060.1"/>
    <property type="molecule type" value="Genomic_DNA"/>
</dbReference>
<evidence type="ECO:0000313" key="2">
    <source>
        <dbReference type="EMBL" id="QDV47060.1"/>
    </source>
</evidence>
<dbReference type="AlphaFoldDB" id="A0A518I1R7"/>
<proteinExistence type="predicted"/>